<evidence type="ECO:0000313" key="8">
    <source>
        <dbReference type="Proteomes" id="UP001168821"/>
    </source>
</evidence>
<comment type="subcellular location">
    <subcellularLocation>
        <location evidence="2">Chromosome</location>
    </subcellularLocation>
    <subcellularLocation>
        <location evidence="1">Nucleus</location>
    </subcellularLocation>
</comment>
<evidence type="ECO:0000259" key="6">
    <source>
        <dbReference type="Pfam" id="PF25756"/>
    </source>
</evidence>
<keyword evidence="8" id="KW-1185">Reference proteome</keyword>
<name>A0AA38I529_9CUCU</name>
<evidence type="ECO:0000256" key="3">
    <source>
        <dbReference type="ARBA" id="ARBA00007147"/>
    </source>
</evidence>
<feature type="domain" description="INTS8 TPR repeats" evidence="6">
    <location>
        <begin position="487"/>
        <end position="969"/>
    </location>
</feature>
<gene>
    <name evidence="7" type="ORF">Zmor_019589</name>
</gene>
<organism evidence="7 8">
    <name type="scientific">Zophobas morio</name>
    <dbReference type="NCBI Taxonomy" id="2755281"/>
    <lineage>
        <taxon>Eukaryota</taxon>
        <taxon>Metazoa</taxon>
        <taxon>Ecdysozoa</taxon>
        <taxon>Arthropoda</taxon>
        <taxon>Hexapoda</taxon>
        <taxon>Insecta</taxon>
        <taxon>Pterygota</taxon>
        <taxon>Neoptera</taxon>
        <taxon>Endopterygota</taxon>
        <taxon>Coleoptera</taxon>
        <taxon>Polyphaga</taxon>
        <taxon>Cucujiformia</taxon>
        <taxon>Tenebrionidae</taxon>
        <taxon>Zophobas</taxon>
    </lineage>
</organism>
<comment type="similarity">
    <text evidence="3">Belongs to the Integrator subunit 8 family.</text>
</comment>
<proteinExistence type="inferred from homology"/>
<dbReference type="Proteomes" id="UP001168821">
    <property type="component" value="Unassembled WGS sequence"/>
</dbReference>
<dbReference type="EMBL" id="JALNTZ010000006">
    <property type="protein sequence ID" value="KAJ3647727.1"/>
    <property type="molecule type" value="Genomic_DNA"/>
</dbReference>
<dbReference type="InterPro" id="IPR011990">
    <property type="entry name" value="TPR-like_helical_dom_sf"/>
</dbReference>
<evidence type="ECO:0000256" key="2">
    <source>
        <dbReference type="ARBA" id="ARBA00004286"/>
    </source>
</evidence>
<dbReference type="AlphaFoldDB" id="A0AA38I529"/>
<keyword evidence="4" id="KW-0158">Chromosome</keyword>
<keyword evidence="5" id="KW-0539">Nucleus</keyword>
<dbReference type="InterPro" id="IPR057980">
    <property type="entry name" value="TPR_INTS8"/>
</dbReference>
<dbReference type="Pfam" id="PF25756">
    <property type="entry name" value="TPR_INTS8"/>
    <property type="match status" value="1"/>
</dbReference>
<sequence>MDVDLLRPGTVPIAPDTILWFEFLLHQDLLLSHLQKPSPDPSPTELISKFSDAISDTLRNRLEADNGEVIVVESMQDNMKHPAKNIALKILSLKVAAFIKWNLAHIRSLPFKTQIHLLQDLLYFANNKTVAEIPNIGDIEDHENVPPPYLFALVVYHRWLLNVTMHRITSNWQMRMGNTEISPAEENIICSHENVKKTVDFLTNSLTWTEIPSMLTFDCFKLPTETNDLEFEWSSSQIISKEEFSAQVNYDLGTFFFYKEDYNLARDHFQKCLSSYKSIHESNGFVTLNIHVLEVYVRACNGSTDGPKGNLLEQLNLSIVNQYMGITTILQQDNIYREIPLAHRISLELNIQGALSSGTFTVAKDLLYKIRALNLVRCILDQKSTYHSSATSVKNTEILVWAFDVSYKSLNDADRKLLKKYLLDLALKRQIGDLLPCIQTSDTLSKMFDKSDLQYIKNSDLEIQIPESLHRTSWTLYDCTKKRKPKLEIKQLEQDLIATYDHKEIRDLLKKITTNQFATSVWNINPQWDLPIPIQSVLKNLPRGFLQDFAFVMLAKAREQMFNKVWNSSLELMLILDKELGSGNGNVGKLSRLISWEILLVQITQLLEEWPKSTIDKMALANACEVCLQTNNESVLPRTEITEQCVLCLLNLGRWEFLVNFDKRWQSFEITSAIALACQELVKHKGNKKLSKNLWEIVLPIFSLPPPQSKRGNSGNSVFHDAHVQITNLKNSIMAIFSKLRDSTVLTVVISMLARLHNILKDETSLEVQVDYVMLWPAVISNANSYSMKIAYDILSQMVTQALQYYPTNIPWLRLMGDINFANGHYNVSLNYYLKSLLIYNDYFNIPVRHDDHVFRRMIKCCVALGCNTQAAVLCQFLEEPDYVLAFRILGEQKYCNDAVDAYYHCIWDTNILEYLIHIHNKRGEYQRRKCSTQVIGSLELNSNNNEEIQREATNLRKSTFLRAMCKQYVF</sequence>
<evidence type="ECO:0000313" key="7">
    <source>
        <dbReference type="EMBL" id="KAJ3647727.1"/>
    </source>
</evidence>
<dbReference type="InterPro" id="IPR038751">
    <property type="entry name" value="INTS8"/>
</dbReference>
<dbReference type="GO" id="GO:0005694">
    <property type="term" value="C:chromosome"/>
    <property type="evidence" value="ECO:0007669"/>
    <property type="project" value="UniProtKB-SubCell"/>
</dbReference>
<comment type="caution">
    <text evidence="7">The sequence shown here is derived from an EMBL/GenBank/DDBJ whole genome shotgun (WGS) entry which is preliminary data.</text>
</comment>
<reference evidence="7" key="1">
    <citation type="journal article" date="2023" name="G3 (Bethesda)">
        <title>Whole genome assemblies of Zophobas morio and Tenebrio molitor.</title>
        <authorList>
            <person name="Kaur S."/>
            <person name="Stinson S.A."/>
            <person name="diCenzo G.C."/>
        </authorList>
    </citation>
    <scope>NUCLEOTIDE SEQUENCE</scope>
    <source>
        <strain evidence="7">QUZm001</strain>
    </source>
</reference>
<dbReference type="GO" id="GO:0032039">
    <property type="term" value="C:integrator complex"/>
    <property type="evidence" value="ECO:0007669"/>
    <property type="project" value="TreeGrafter"/>
</dbReference>
<accession>A0AA38I529</accession>
<protein>
    <recommendedName>
        <fullName evidence="6">INTS8 TPR repeats domain-containing protein</fullName>
    </recommendedName>
</protein>
<evidence type="ECO:0000256" key="4">
    <source>
        <dbReference type="ARBA" id="ARBA00022454"/>
    </source>
</evidence>
<dbReference type="PANTHER" id="PTHR13350:SF1">
    <property type="entry name" value="INTEGRATOR COMPLEX SUBUNIT 8"/>
    <property type="match status" value="1"/>
</dbReference>
<dbReference type="PANTHER" id="PTHR13350">
    <property type="entry name" value="INTEGRATOR COMPLEX SUBUNIT 8"/>
    <property type="match status" value="1"/>
</dbReference>
<evidence type="ECO:0000256" key="1">
    <source>
        <dbReference type="ARBA" id="ARBA00004123"/>
    </source>
</evidence>
<evidence type="ECO:0000256" key="5">
    <source>
        <dbReference type="ARBA" id="ARBA00023242"/>
    </source>
</evidence>
<dbReference type="GO" id="GO:0034472">
    <property type="term" value="P:snRNA 3'-end processing"/>
    <property type="evidence" value="ECO:0007669"/>
    <property type="project" value="InterPro"/>
</dbReference>
<dbReference type="SUPFAM" id="SSF48452">
    <property type="entry name" value="TPR-like"/>
    <property type="match status" value="1"/>
</dbReference>